<evidence type="ECO:0000256" key="5">
    <source>
        <dbReference type="ARBA" id="ARBA00023002"/>
    </source>
</evidence>
<evidence type="ECO:0000256" key="3">
    <source>
        <dbReference type="ARBA" id="ARBA00022723"/>
    </source>
</evidence>
<evidence type="ECO:0000256" key="4">
    <source>
        <dbReference type="ARBA" id="ARBA00022833"/>
    </source>
</evidence>
<comment type="cofactor">
    <cofactor evidence="1">
        <name>Zn(2+)</name>
        <dbReference type="ChEBI" id="CHEBI:29105"/>
    </cofactor>
</comment>
<gene>
    <name evidence="8" type="ORF">GCM10009107_36660</name>
</gene>
<dbReference type="InterPro" id="IPR004183">
    <property type="entry name" value="Xdiol_dOase_suB"/>
</dbReference>
<dbReference type="CDD" id="cd07363">
    <property type="entry name" value="45_DOPA_Dioxygenase"/>
    <property type="match status" value="1"/>
</dbReference>
<dbReference type="SUPFAM" id="SSF53213">
    <property type="entry name" value="LigB-like"/>
    <property type="match status" value="1"/>
</dbReference>
<comment type="similarity">
    <text evidence="2">Belongs to the DODA-type extradiol aromatic ring-opening dioxygenase family.</text>
</comment>
<dbReference type="PANTHER" id="PTHR30096:SF0">
    <property type="entry name" value="4,5-DOPA DIOXYGENASE EXTRADIOL-LIKE PROTEIN"/>
    <property type="match status" value="1"/>
</dbReference>
<feature type="compositionally biased region" description="Polar residues" evidence="6">
    <location>
        <begin position="11"/>
        <end position="23"/>
    </location>
</feature>
<proteinExistence type="inferred from homology"/>
<organism evidence="8 9">
    <name type="scientific">Ideonella azotifigens</name>
    <dbReference type="NCBI Taxonomy" id="513160"/>
    <lineage>
        <taxon>Bacteria</taxon>
        <taxon>Pseudomonadati</taxon>
        <taxon>Pseudomonadota</taxon>
        <taxon>Betaproteobacteria</taxon>
        <taxon>Burkholderiales</taxon>
        <taxon>Sphaerotilaceae</taxon>
        <taxon>Ideonella</taxon>
    </lineage>
</organism>
<accession>A0ABN1K7E5</accession>
<comment type="caution">
    <text evidence="8">The sequence shown here is derived from an EMBL/GenBank/DDBJ whole genome shotgun (WGS) entry which is preliminary data.</text>
</comment>
<feature type="region of interest" description="Disordered" evidence="6">
    <location>
        <begin position="1"/>
        <end position="28"/>
    </location>
</feature>
<keyword evidence="5" id="KW-0560">Oxidoreductase</keyword>
<keyword evidence="3" id="KW-0479">Metal-binding</keyword>
<evidence type="ECO:0000313" key="9">
    <source>
        <dbReference type="Proteomes" id="UP001500279"/>
    </source>
</evidence>
<evidence type="ECO:0000256" key="1">
    <source>
        <dbReference type="ARBA" id="ARBA00001947"/>
    </source>
</evidence>
<sequence length="317" mass="33653">MAATVHERSQPSRTLRASQSNDQGRGGCCNEAIMSHTLPSLYISHGSPMTALEPGAAGAFWARLGPAIDAAFCRPKAILAVSAHSLTREPVLLAAPRHEAVHDFGGFPQALFDLRYPAAGAPALAQRVQALLKDAGVPVHVVDEGGLDHGIWTPLRSMYPDGDVPILPLAWPPNWTPAQLLQLGHALQPLAGEGVLVMGSGAITHNLRLFAGGARTLEAPEREESAAFRGWFHQQAQAADWAALTDYRRQAPHAAFMHPTDEHLLPWFVAAGAAGDAPTGLRLHDSVTFGHMGMDVYAFGPEAPRLAQALDTASAPA</sequence>
<dbReference type="PIRSF" id="PIRSF006157">
    <property type="entry name" value="Doxgns_DODA"/>
    <property type="match status" value="1"/>
</dbReference>
<feature type="compositionally biased region" description="Basic and acidic residues" evidence="6">
    <location>
        <begin position="1"/>
        <end position="10"/>
    </location>
</feature>
<dbReference type="Pfam" id="PF02900">
    <property type="entry name" value="LigB"/>
    <property type="match status" value="1"/>
</dbReference>
<name>A0ABN1K7E5_9BURK</name>
<evidence type="ECO:0000313" key="8">
    <source>
        <dbReference type="EMBL" id="GAA0757242.1"/>
    </source>
</evidence>
<protein>
    <submittedName>
        <fullName evidence="8">Class III extradiol ring-cleavage dioxygenase</fullName>
    </submittedName>
</protein>
<evidence type="ECO:0000256" key="2">
    <source>
        <dbReference type="ARBA" id="ARBA00007581"/>
    </source>
</evidence>
<keyword evidence="8" id="KW-0223">Dioxygenase</keyword>
<dbReference type="PANTHER" id="PTHR30096">
    <property type="entry name" value="4,5-DOPA DIOXYGENASE EXTRADIOL-LIKE PROTEIN"/>
    <property type="match status" value="1"/>
</dbReference>
<dbReference type="GO" id="GO:0051213">
    <property type="term" value="F:dioxygenase activity"/>
    <property type="evidence" value="ECO:0007669"/>
    <property type="project" value="UniProtKB-KW"/>
</dbReference>
<keyword evidence="4" id="KW-0862">Zinc</keyword>
<dbReference type="EMBL" id="BAAAEW010000023">
    <property type="protein sequence ID" value="GAA0757242.1"/>
    <property type="molecule type" value="Genomic_DNA"/>
</dbReference>
<feature type="domain" description="Extradiol ring-cleavage dioxygenase class III enzyme subunit B" evidence="7">
    <location>
        <begin position="41"/>
        <end position="299"/>
    </location>
</feature>
<dbReference type="Gene3D" id="3.40.830.10">
    <property type="entry name" value="LigB-like"/>
    <property type="match status" value="1"/>
</dbReference>
<keyword evidence="9" id="KW-1185">Reference proteome</keyword>
<reference evidence="8 9" key="1">
    <citation type="journal article" date="2019" name="Int. J. Syst. Evol. Microbiol.">
        <title>The Global Catalogue of Microorganisms (GCM) 10K type strain sequencing project: providing services to taxonomists for standard genome sequencing and annotation.</title>
        <authorList>
            <consortium name="The Broad Institute Genomics Platform"/>
            <consortium name="The Broad Institute Genome Sequencing Center for Infectious Disease"/>
            <person name="Wu L."/>
            <person name="Ma J."/>
        </authorList>
    </citation>
    <scope>NUCLEOTIDE SEQUENCE [LARGE SCALE GENOMIC DNA]</scope>
    <source>
        <strain evidence="8 9">JCM 15503</strain>
    </source>
</reference>
<dbReference type="InterPro" id="IPR014436">
    <property type="entry name" value="Extradiol_dOase_DODA"/>
</dbReference>
<evidence type="ECO:0000259" key="7">
    <source>
        <dbReference type="Pfam" id="PF02900"/>
    </source>
</evidence>
<evidence type="ECO:0000256" key="6">
    <source>
        <dbReference type="SAM" id="MobiDB-lite"/>
    </source>
</evidence>
<dbReference type="Proteomes" id="UP001500279">
    <property type="component" value="Unassembled WGS sequence"/>
</dbReference>